<organism evidence="4 5">
    <name type="scientific">Tritrichomonas foetus</name>
    <dbReference type="NCBI Taxonomy" id="1144522"/>
    <lineage>
        <taxon>Eukaryota</taxon>
        <taxon>Metamonada</taxon>
        <taxon>Parabasalia</taxon>
        <taxon>Tritrichomonadida</taxon>
        <taxon>Tritrichomonadidae</taxon>
        <taxon>Tritrichomonas</taxon>
    </lineage>
</organism>
<dbReference type="OrthoDB" id="5578278at2759"/>
<gene>
    <name evidence="4" type="ORF">TRFO_30759</name>
</gene>
<sequence length="468" mass="54072">MYDDSSAVSQVPTALVRIGKENITVDFNSAKLKAMLRRYYSYPVEHRKQIWSYLLQLPNNTEAFKHLLSKSQLPQAQRLVEQKRCKRRIIPIINALIQWHAPLINCDWLPTFVQKLDTLFPHDEIFVFEVTLTFLTNYFGEWLSDVPGPPPEIMARIDAIFTNYDPMLRDGLGSGLAAWPAYRSCFAELLYDRSWLEMMDVIFSSSPQFLEFLVVAWLISNSRQLRIDHQTFHKTMRPIDMASVVKIAQKIVAFTPSTLFAHTWFHPLQSGNYPIIEASADSVALRTLQSDQDKLLILQQQLKDERAKADAAELTQKRRNETFNAISDLVQSRGNEERIETAKAAGELNILMRRLRLEGKRLKQSEERAFLDSWRHEWDKGVDMSLTSLPFKADDEDDEMVNRQAIQMQSLSNLRQSDLMLRDSRRVSISRAKHARGEIDAHIHKTQIHNEINALNDNPDLLLKVGKL</sequence>
<dbReference type="RefSeq" id="XP_068355334.1">
    <property type="nucleotide sequence ID" value="XM_068507531.1"/>
</dbReference>
<accession>A0A1J4JXD7</accession>
<comment type="caution">
    <text evidence="4">The sequence shown here is derived from an EMBL/GenBank/DDBJ whole genome shotgun (WGS) entry which is preliminary data.</text>
</comment>
<evidence type="ECO:0000256" key="1">
    <source>
        <dbReference type="ARBA" id="ARBA00022574"/>
    </source>
</evidence>
<reference evidence="4" key="1">
    <citation type="submission" date="2016-10" db="EMBL/GenBank/DDBJ databases">
        <authorList>
            <person name="Benchimol M."/>
            <person name="Almeida L.G."/>
            <person name="Vasconcelos A.T."/>
            <person name="Perreira-Neves A."/>
            <person name="Rosa I.A."/>
            <person name="Tasca T."/>
            <person name="Bogo M.R."/>
            <person name="de Souza W."/>
        </authorList>
    </citation>
    <scope>NUCLEOTIDE SEQUENCE [LARGE SCALE GENOMIC DNA]</scope>
    <source>
        <strain evidence="4">K</strain>
    </source>
</reference>
<dbReference type="EMBL" id="MLAK01000877">
    <property type="protein sequence ID" value="OHT02198.1"/>
    <property type="molecule type" value="Genomic_DNA"/>
</dbReference>
<protein>
    <recommendedName>
        <fullName evidence="6">Rab-GAP TBC domain-containing protein</fullName>
    </recommendedName>
</protein>
<dbReference type="PANTHER" id="PTHR19853">
    <property type="entry name" value="WD REPEAT CONTAINING PROTEIN 3 WDR3"/>
    <property type="match status" value="1"/>
</dbReference>
<name>A0A1J4JXD7_9EUKA</name>
<keyword evidence="5" id="KW-1185">Reference proteome</keyword>
<evidence type="ECO:0000256" key="3">
    <source>
        <dbReference type="SAM" id="Coils"/>
    </source>
</evidence>
<dbReference type="PANTHER" id="PTHR19853:SF1">
    <property type="entry name" value="TBC1 DOMAIN FAMILY MEMBER 31"/>
    <property type="match status" value="1"/>
</dbReference>
<evidence type="ECO:0000313" key="5">
    <source>
        <dbReference type="Proteomes" id="UP000179807"/>
    </source>
</evidence>
<dbReference type="GO" id="GO:0060271">
    <property type="term" value="P:cilium assembly"/>
    <property type="evidence" value="ECO:0007669"/>
    <property type="project" value="TreeGrafter"/>
</dbReference>
<dbReference type="VEuPathDB" id="TrichDB:TRFO_30759"/>
<dbReference type="GeneID" id="94842235"/>
<dbReference type="GO" id="GO:0036064">
    <property type="term" value="C:ciliary basal body"/>
    <property type="evidence" value="ECO:0007669"/>
    <property type="project" value="TreeGrafter"/>
</dbReference>
<feature type="coiled-coil region" evidence="3">
    <location>
        <begin position="288"/>
        <end position="315"/>
    </location>
</feature>
<keyword evidence="3" id="KW-0175">Coiled coil</keyword>
<dbReference type="Proteomes" id="UP000179807">
    <property type="component" value="Unassembled WGS sequence"/>
</dbReference>
<evidence type="ECO:0000313" key="4">
    <source>
        <dbReference type="EMBL" id="OHT02198.1"/>
    </source>
</evidence>
<dbReference type="AlphaFoldDB" id="A0A1J4JXD7"/>
<proteinExistence type="predicted"/>
<keyword evidence="1" id="KW-0853">WD repeat</keyword>
<evidence type="ECO:0008006" key="6">
    <source>
        <dbReference type="Google" id="ProtNLM"/>
    </source>
</evidence>
<dbReference type="InterPro" id="IPR051570">
    <property type="entry name" value="TBC1_cilium_biogenesis"/>
</dbReference>
<keyword evidence="2" id="KW-0677">Repeat</keyword>
<evidence type="ECO:0000256" key="2">
    <source>
        <dbReference type="ARBA" id="ARBA00022737"/>
    </source>
</evidence>